<dbReference type="GO" id="GO:0016020">
    <property type="term" value="C:membrane"/>
    <property type="evidence" value="ECO:0007669"/>
    <property type="project" value="UniProtKB-SubCell"/>
</dbReference>
<evidence type="ECO:0000256" key="1">
    <source>
        <dbReference type="ARBA" id="ARBA00004141"/>
    </source>
</evidence>
<comment type="caution">
    <text evidence="8">The sequence shown here is derived from an EMBL/GenBank/DDBJ whole genome shotgun (WGS) entry which is preliminary data.</text>
</comment>
<gene>
    <name evidence="8" type="ORF">GGR91_002155</name>
</gene>
<dbReference type="Pfam" id="PF01594">
    <property type="entry name" value="AI-2E_transport"/>
    <property type="match status" value="1"/>
</dbReference>
<evidence type="ECO:0000256" key="3">
    <source>
        <dbReference type="ARBA" id="ARBA00022692"/>
    </source>
</evidence>
<feature type="region of interest" description="Disordered" evidence="6">
    <location>
        <begin position="1"/>
        <end position="27"/>
    </location>
</feature>
<evidence type="ECO:0000256" key="4">
    <source>
        <dbReference type="ARBA" id="ARBA00022989"/>
    </source>
</evidence>
<evidence type="ECO:0000256" key="5">
    <source>
        <dbReference type="ARBA" id="ARBA00023136"/>
    </source>
</evidence>
<dbReference type="InterPro" id="IPR002549">
    <property type="entry name" value="AI-2E-like"/>
</dbReference>
<dbReference type="AlphaFoldDB" id="A0A840B1T4"/>
<evidence type="ECO:0000256" key="7">
    <source>
        <dbReference type="SAM" id="Phobius"/>
    </source>
</evidence>
<evidence type="ECO:0000256" key="2">
    <source>
        <dbReference type="ARBA" id="ARBA00009773"/>
    </source>
</evidence>
<evidence type="ECO:0000313" key="9">
    <source>
        <dbReference type="Proteomes" id="UP000581447"/>
    </source>
</evidence>
<feature type="transmembrane region" description="Helical" evidence="7">
    <location>
        <begin position="337"/>
        <end position="362"/>
    </location>
</feature>
<accession>A0A840B1T4</accession>
<sequence length="378" mass="40395">MNDIAKDTPAAKPAKARRSRRKPVVQEDGFREEVGPTELYDPIIRTEIKRAAVWIGMTAFVVGFVWLAQPLLLIMGGLVLAAMFDGGARLLGRVLPIPRSIRLTIVVLAVFGFMYWTFIFTGSELAAQAASLQAIVEAQIESIGNRIAAAGFNISAEDVKGFGTQILNSVGRVTEAVSSVVGTVTNMAMMLVLAIFIAAEPRMYERGVAWMLPLAEREHFYVTAAKMGNVLRRLMAGRLLGMAVEGFGTWILLSLGGVPMAALLGVLTGLLAFLPNIGAIVSGALIILVGFSAGVDVGLYAIFVYFVVQMVDGYLIVPMVAKRAVDLAPALVLGAQILLGALFGILGLALADPIIAMIKVALERQSERNEARAIREGP</sequence>
<feature type="transmembrane region" description="Helical" evidence="7">
    <location>
        <begin position="239"/>
        <end position="264"/>
    </location>
</feature>
<keyword evidence="4 7" id="KW-1133">Transmembrane helix</keyword>
<dbReference type="EMBL" id="JACIEA010000003">
    <property type="protein sequence ID" value="MBB3943891.1"/>
    <property type="molecule type" value="Genomic_DNA"/>
</dbReference>
<feature type="transmembrane region" description="Helical" evidence="7">
    <location>
        <begin position="103"/>
        <end position="122"/>
    </location>
</feature>
<evidence type="ECO:0000313" key="8">
    <source>
        <dbReference type="EMBL" id="MBB3943891.1"/>
    </source>
</evidence>
<comment type="similarity">
    <text evidence="2">Belongs to the autoinducer-2 exporter (AI-2E) (TC 2.A.86) family.</text>
</comment>
<dbReference type="GO" id="GO:0055085">
    <property type="term" value="P:transmembrane transport"/>
    <property type="evidence" value="ECO:0007669"/>
    <property type="project" value="TreeGrafter"/>
</dbReference>
<keyword evidence="3 7" id="KW-0812">Transmembrane</keyword>
<dbReference type="Proteomes" id="UP000581447">
    <property type="component" value="Unassembled WGS sequence"/>
</dbReference>
<keyword evidence="9" id="KW-1185">Reference proteome</keyword>
<keyword evidence="5 7" id="KW-0472">Membrane</keyword>
<dbReference type="PANTHER" id="PTHR21716:SF62">
    <property type="entry name" value="TRANSPORT PROTEIN YDBI-RELATED"/>
    <property type="match status" value="1"/>
</dbReference>
<organism evidence="8 9">
    <name type="scientific">Sphingorhabdus rigui</name>
    <dbReference type="NCBI Taxonomy" id="1282858"/>
    <lineage>
        <taxon>Bacteria</taxon>
        <taxon>Pseudomonadati</taxon>
        <taxon>Pseudomonadota</taxon>
        <taxon>Alphaproteobacteria</taxon>
        <taxon>Sphingomonadales</taxon>
        <taxon>Sphingomonadaceae</taxon>
        <taxon>Sphingorhabdus</taxon>
    </lineage>
</organism>
<reference evidence="8 9" key="1">
    <citation type="submission" date="2020-08" db="EMBL/GenBank/DDBJ databases">
        <title>Genomic Encyclopedia of Type Strains, Phase IV (KMG-IV): sequencing the most valuable type-strain genomes for metagenomic binning, comparative biology and taxonomic classification.</title>
        <authorList>
            <person name="Goeker M."/>
        </authorList>
    </citation>
    <scope>NUCLEOTIDE SEQUENCE [LARGE SCALE GENOMIC DNA]</scope>
    <source>
        <strain evidence="8 9">DSM 29050</strain>
    </source>
</reference>
<feature type="compositionally biased region" description="Basic residues" evidence="6">
    <location>
        <begin position="14"/>
        <end position="23"/>
    </location>
</feature>
<protein>
    <submittedName>
        <fullName evidence="8">Putative PurR-regulated permease PerM</fullName>
    </submittedName>
</protein>
<proteinExistence type="inferred from homology"/>
<comment type="subcellular location">
    <subcellularLocation>
        <location evidence="1">Membrane</location>
        <topology evidence="1">Multi-pass membrane protein</topology>
    </subcellularLocation>
</comment>
<feature type="transmembrane region" description="Helical" evidence="7">
    <location>
        <begin position="176"/>
        <end position="199"/>
    </location>
</feature>
<name>A0A840B1T4_9SPHN</name>
<dbReference type="PANTHER" id="PTHR21716">
    <property type="entry name" value="TRANSMEMBRANE PROTEIN"/>
    <property type="match status" value="1"/>
</dbReference>
<evidence type="ECO:0000256" key="6">
    <source>
        <dbReference type="SAM" id="MobiDB-lite"/>
    </source>
</evidence>